<dbReference type="SUPFAM" id="SSF50789">
    <property type="entry name" value="Herpes virus serine proteinase, assemblin"/>
    <property type="match status" value="1"/>
</dbReference>
<dbReference type="MEROPS" id="S78.001"/>
<dbReference type="EMBL" id="CP000143">
    <property type="protein sequence ID" value="ABA79162.1"/>
    <property type="molecule type" value="Genomic_DNA"/>
</dbReference>
<evidence type="ECO:0000256" key="2">
    <source>
        <dbReference type="ARBA" id="ARBA00022670"/>
    </source>
</evidence>
<evidence type="ECO:0000313" key="5">
    <source>
        <dbReference type="EMBL" id="ABA79162.1"/>
    </source>
</evidence>
<keyword evidence="1" id="KW-1188">Viral release from host cell</keyword>
<keyword evidence="6" id="KW-1185">Reference proteome</keyword>
<accession>Q3J222</accession>
<dbReference type="KEGG" id="rsp:RSP_2996"/>
<dbReference type="GO" id="GO:0006508">
    <property type="term" value="P:proteolysis"/>
    <property type="evidence" value="ECO:0007669"/>
    <property type="project" value="UniProtKB-KW"/>
</dbReference>
<dbReference type="GeneID" id="3720322"/>
<proteinExistence type="predicted"/>
<dbReference type="Proteomes" id="UP000002703">
    <property type="component" value="Chromosome 1"/>
</dbReference>
<evidence type="ECO:0000313" key="6">
    <source>
        <dbReference type="Proteomes" id="UP000002703"/>
    </source>
</evidence>
<dbReference type="InterPro" id="IPR006433">
    <property type="entry name" value="Prohead_protease"/>
</dbReference>
<dbReference type="OrthoDB" id="9804926at2"/>
<evidence type="ECO:0000256" key="3">
    <source>
        <dbReference type="ARBA" id="ARBA00022801"/>
    </source>
</evidence>
<sequence length="174" mass="19794">MSDMEFKHFKFEIKAEDDGDMTVSGYASIFGNRDRVGDVVVAGAFTKSLASGRRVKMLWQHDPREVIGVWDEMIEDDKGLFIQGRFANTEKGKEIRELAMMGAIDSFSIGYRTLDYEYSNSGDRLLKEVDLFEVSLVTFPANELATITAVKTEFDEERELLSLMLKRIELLTAK</sequence>
<dbReference type="RefSeq" id="WP_011337911.1">
    <property type="nucleotide sequence ID" value="NC_007493.2"/>
</dbReference>
<reference evidence="6" key="1">
    <citation type="submission" date="2005-09" db="EMBL/GenBank/DDBJ databases">
        <title>Complete sequence of chromosome 1 of Rhodobacter sphaeroides 2.4.1.</title>
        <authorList>
            <person name="Copeland A."/>
            <person name="Lucas S."/>
            <person name="Lapidus A."/>
            <person name="Barry K."/>
            <person name="Detter J.C."/>
            <person name="Glavina T."/>
            <person name="Hammon N."/>
            <person name="Israni S."/>
            <person name="Pitluck S."/>
            <person name="Richardson P."/>
            <person name="Mackenzie C."/>
            <person name="Choudhary M."/>
            <person name="Larimer F."/>
            <person name="Hauser L.J."/>
            <person name="Land M."/>
            <person name="Donohue T.J."/>
            <person name="Kaplan S."/>
        </authorList>
    </citation>
    <scope>NUCLEOTIDE SEQUENCE [LARGE SCALE GENOMIC DNA]</scope>
    <source>
        <strain evidence="6">ATCC 17023 / DSM 158 / JCM 6121 / CCUG 31486 / LMG 2827 / NBRC 12203 / NCIMB 8253 / ATH 2.4.1.</strain>
    </source>
</reference>
<name>Q3J222_CERS4</name>
<gene>
    <name evidence="5" type="ORF">RSP_2996</name>
</gene>
<dbReference type="eggNOG" id="COG3740">
    <property type="taxonomic scope" value="Bacteria"/>
</dbReference>
<keyword evidence="3" id="KW-0378">Hydrolase</keyword>
<evidence type="ECO:0000259" key="4">
    <source>
        <dbReference type="Pfam" id="PF04586"/>
    </source>
</evidence>
<organism evidence="5 6">
    <name type="scientific">Cereibacter sphaeroides (strain ATCC 17023 / DSM 158 / JCM 6121 / CCUG 31486 / LMG 2827 / NBRC 12203 / NCIMB 8253 / ATH 2.4.1.)</name>
    <name type="common">Rhodobacter sphaeroides</name>
    <dbReference type="NCBI Taxonomy" id="272943"/>
    <lineage>
        <taxon>Bacteria</taxon>
        <taxon>Pseudomonadati</taxon>
        <taxon>Pseudomonadota</taxon>
        <taxon>Alphaproteobacteria</taxon>
        <taxon>Rhodobacterales</taxon>
        <taxon>Paracoccaceae</taxon>
        <taxon>Cereibacter</taxon>
    </lineage>
</organism>
<evidence type="ECO:0000256" key="1">
    <source>
        <dbReference type="ARBA" id="ARBA00022612"/>
    </source>
</evidence>
<dbReference type="EnsemblBacteria" id="ABA79162">
    <property type="protein sequence ID" value="ABA79162"/>
    <property type="gene ID" value="RSP_2996"/>
</dbReference>
<dbReference type="PhylomeDB" id="Q3J222"/>
<dbReference type="InterPro" id="IPR054613">
    <property type="entry name" value="Peptidase_S78_dom"/>
</dbReference>
<dbReference type="NCBIfam" id="TIGR01543">
    <property type="entry name" value="proheadase_HK97"/>
    <property type="match status" value="1"/>
</dbReference>
<protein>
    <submittedName>
        <fullName evidence="5">Prohead peptidase</fullName>
    </submittedName>
</protein>
<dbReference type="STRING" id="272943.RSP_2996"/>
<dbReference type="AlphaFoldDB" id="Q3J222"/>
<dbReference type="Pfam" id="PF04586">
    <property type="entry name" value="Peptidase_S78"/>
    <property type="match status" value="1"/>
</dbReference>
<feature type="domain" description="Prohead serine protease" evidence="4">
    <location>
        <begin position="10"/>
        <end position="156"/>
    </location>
</feature>
<dbReference type="GO" id="GO:0008233">
    <property type="term" value="F:peptidase activity"/>
    <property type="evidence" value="ECO:0007669"/>
    <property type="project" value="UniProtKB-KW"/>
</dbReference>
<keyword evidence="2" id="KW-0645">Protease</keyword>